<feature type="compositionally biased region" description="Low complexity" evidence="1">
    <location>
        <begin position="229"/>
        <end position="240"/>
    </location>
</feature>
<feature type="chain" id="PRO_5040827249" description="IgA FC receptor" evidence="2">
    <location>
        <begin position="24"/>
        <end position="478"/>
    </location>
</feature>
<dbReference type="RefSeq" id="WP_270074867.1">
    <property type="nucleotide sequence ID" value="NZ_JAJAQC010000066.1"/>
</dbReference>
<gene>
    <name evidence="3" type="ORF">LG943_25345</name>
</gene>
<dbReference type="InterPro" id="IPR006311">
    <property type="entry name" value="TAT_signal"/>
</dbReference>
<comment type="caution">
    <text evidence="3">The sequence shown here is derived from an EMBL/GenBank/DDBJ whole genome shotgun (WGS) entry which is preliminary data.</text>
</comment>
<protein>
    <recommendedName>
        <fullName evidence="5">IgA FC receptor</fullName>
    </recommendedName>
</protein>
<name>A0A9X3P0H8_9ACTN</name>
<sequence length="478" mass="50095">MRKHRKRWIALAGAAAVSAAGLAAGGGAASADEQPLAWPMVRQSVSTYSLDGFEIGYLPPGLERHGIHAKSTVGLDGDRRSEIAWVQGVDAVYGRVGVLRGEDIADVDDVRAARYDHLEDSELKRTEVNGARAYASEKTGDVFWVPERGVAVVAYLQPDRWEAEELFEFAEGVRPRPNPWESPQQEDEPAQEEAAQEDAGQQDTAQEDAGQEPAADGAAEGDGADAAEQEPAAGQEAQSPPGEPQEPAEPEAPAEPDRPKPEQQPAQDAPADAPQEQQEPARPKPAAQPAAEMPAPASATDGQKPVAEGAEEPADAPADQGTDANADTNTGTGAGTDTGTDTAPAAADSGEVPSVSVLDVRTCLTEGLLPQDSPVRPADAAVDDGAVLRLWQAADDQTRTQQAEECATRFHIESWQIDQVISEVEERLAESGLDLATEAEPAAAGQDAAAEDSGRDTGLVATLVDTLDWALPGASARE</sequence>
<feature type="compositionally biased region" description="Low complexity" evidence="1">
    <location>
        <begin position="315"/>
        <end position="348"/>
    </location>
</feature>
<feature type="compositionally biased region" description="Low complexity" evidence="1">
    <location>
        <begin position="263"/>
        <end position="299"/>
    </location>
</feature>
<evidence type="ECO:0000313" key="3">
    <source>
        <dbReference type="EMBL" id="MDA0567621.1"/>
    </source>
</evidence>
<evidence type="ECO:0000313" key="4">
    <source>
        <dbReference type="Proteomes" id="UP001140076"/>
    </source>
</evidence>
<dbReference type="PROSITE" id="PS51318">
    <property type="entry name" value="TAT"/>
    <property type="match status" value="1"/>
</dbReference>
<keyword evidence="4" id="KW-1185">Reference proteome</keyword>
<proteinExistence type="predicted"/>
<feature type="compositionally biased region" description="Acidic residues" evidence="1">
    <location>
        <begin position="184"/>
        <end position="196"/>
    </location>
</feature>
<evidence type="ECO:0000256" key="1">
    <source>
        <dbReference type="SAM" id="MobiDB-lite"/>
    </source>
</evidence>
<reference evidence="3" key="1">
    <citation type="submission" date="2021-10" db="EMBL/GenBank/DDBJ databases">
        <title>Streptomonospora sp. nov., isolated from mangrove soil.</title>
        <authorList>
            <person name="Chen X."/>
            <person name="Ge X."/>
            <person name="Liu W."/>
        </authorList>
    </citation>
    <scope>NUCLEOTIDE SEQUENCE</scope>
    <source>
        <strain evidence="3">S1-112</strain>
    </source>
</reference>
<dbReference type="EMBL" id="JAJAQC010000066">
    <property type="protein sequence ID" value="MDA0567621.1"/>
    <property type="molecule type" value="Genomic_DNA"/>
</dbReference>
<accession>A0A9X3P0H8</accession>
<organism evidence="3 4">
    <name type="scientific">Streptomonospora mangrovi</name>
    <dbReference type="NCBI Taxonomy" id="2883123"/>
    <lineage>
        <taxon>Bacteria</taxon>
        <taxon>Bacillati</taxon>
        <taxon>Actinomycetota</taxon>
        <taxon>Actinomycetes</taxon>
        <taxon>Streptosporangiales</taxon>
        <taxon>Nocardiopsidaceae</taxon>
        <taxon>Streptomonospora</taxon>
    </lineage>
</organism>
<feature type="region of interest" description="Disordered" evidence="1">
    <location>
        <begin position="172"/>
        <end position="354"/>
    </location>
</feature>
<feature type="signal peptide" evidence="2">
    <location>
        <begin position="1"/>
        <end position="23"/>
    </location>
</feature>
<dbReference type="AlphaFoldDB" id="A0A9X3P0H8"/>
<dbReference type="Proteomes" id="UP001140076">
    <property type="component" value="Unassembled WGS sequence"/>
</dbReference>
<keyword evidence="2" id="KW-0732">Signal</keyword>
<evidence type="ECO:0008006" key="5">
    <source>
        <dbReference type="Google" id="ProtNLM"/>
    </source>
</evidence>
<evidence type="ECO:0000256" key="2">
    <source>
        <dbReference type="SAM" id="SignalP"/>
    </source>
</evidence>
<feature type="region of interest" description="Disordered" evidence="1">
    <location>
        <begin position="432"/>
        <end position="455"/>
    </location>
</feature>
<feature type="compositionally biased region" description="Low complexity" evidence="1">
    <location>
        <begin position="434"/>
        <end position="448"/>
    </location>
</feature>